<evidence type="ECO:0000256" key="2">
    <source>
        <dbReference type="SAM" id="MobiDB-lite"/>
    </source>
</evidence>
<dbReference type="Gene3D" id="3.40.50.1910">
    <property type="match status" value="1"/>
</dbReference>
<evidence type="ECO:0000313" key="4">
    <source>
        <dbReference type="Proteomes" id="UP000238274"/>
    </source>
</evidence>
<dbReference type="InterPro" id="IPR001619">
    <property type="entry name" value="Sec1-like"/>
</dbReference>
<feature type="region of interest" description="Disordered" evidence="2">
    <location>
        <begin position="254"/>
        <end position="287"/>
    </location>
</feature>
<feature type="compositionally biased region" description="Polar residues" evidence="2">
    <location>
        <begin position="169"/>
        <end position="178"/>
    </location>
</feature>
<protein>
    <submittedName>
        <fullName evidence="3">Uncharacterized protein</fullName>
    </submittedName>
</protein>
<dbReference type="Proteomes" id="UP000238274">
    <property type="component" value="Unassembled WGS sequence"/>
</dbReference>
<dbReference type="PANTHER" id="PTHR11679">
    <property type="entry name" value="VESICLE PROTEIN SORTING-ASSOCIATED"/>
    <property type="match status" value="1"/>
</dbReference>
<dbReference type="VEuPathDB" id="FungiDB:PSHT_07477"/>
<feature type="compositionally biased region" description="Polar residues" evidence="2">
    <location>
        <begin position="261"/>
        <end position="274"/>
    </location>
</feature>
<organism evidence="3 4">
    <name type="scientific">Puccinia striiformis</name>
    <dbReference type="NCBI Taxonomy" id="27350"/>
    <lineage>
        <taxon>Eukaryota</taxon>
        <taxon>Fungi</taxon>
        <taxon>Dikarya</taxon>
        <taxon>Basidiomycota</taxon>
        <taxon>Pucciniomycotina</taxon>
        <taxon>Pucciniomycetes</taxon>
        <taxon>Pucciniales</taxon>
        <taxon>Pucciniaceae</taxon>
        <taxon>Puccinia</taxon>
    </lineage>
</organism>
<dbReference type="EMBL" id="PKSM01000092">
    <property type="protein sequence ID" value="POW14190.1"/>
    <property type="molecule type" value="Genomic_DNA"/>
</dbReference>
<keyword evidence="4" id="KW-1185">Reference proteome</keyword>
<dbReference type="OrthoDB" id="10266265at2759"/>
<dbReference type="Gene3D" id="3.90.830.10">
    <property type="entry name" value="Syntaxin Binding Protein 1, Chain A, domain 2"/>
    <property type="match status" value="1"/>
</dbReference>
<comment type="similarity">
    <text evidence="1">Belongs to the STXBP/unc-18/SEC1 family.</text>
</comment>
<dbReference type="Pfam" id="PF00995">
    <property type="entry name" value="Sec1"/>
    <property type="match status" value="1"/>
</dbReference>
<dbReference type="InterPro" id="IPR027482">
    <property type="entry name" value="Sec1-like_dom2"/>
</dbReference>
<dbReference type="GO" id="GO:0016192">
    <property type="term" value="P:vesicle-mediated transport"/>
    <property type="evidence" value="ECO:0007669"/>
    <property type="project" value="InterPro"/>
</dbReference>
<dbReference type="InterPro" id="IPR036045">
    <property type="entry name" value="Sec1-like_sf"/>
</dbReference>
<dbReference type="VEuPathDB" id="FungiDB:PSTT_07958"/>
<reference evidence="3 4" key="1">
    <citation type="submission" date="2017-12" db="EMBL/GenBank/DDBJ databases">
        <title>Gene loss provides genomic basis for host adaptation in cereal stripe rust fungi.</title>
        <authorList>
            <person name="Xia C."/>
        </authorList>
    </citation>
    <scope>NUCLEOTIDE SEQUENCE [LARGE SCALE GENOMIC DNA]</scope>
    <source>
        <strain evidence="3 4">93TX-2</strain>
    </source>
</reference>
<proteinExistence type="inferred from homology"/>
<evidence type="ECO:0000256" key="1">
    <source>
        <dbReference type="ARBA" id="ARBA00009884"/>
    </source>
</evidence>
<dbReference type="InterPro" id="IPR043127">
    <property type="entry name" value="Sec-1-like_dom3a"/>
</dbReference>
<dbReference type="Gene3D" id="1.25.40.60">
    <property type="match status" value="1"/>
</dbReference>
<feature type="compositionally biased region" description="Polar residues" evidence="2">
    <location>
        <begin position="142"/>
        <end position="154"/>
    </location>
</feature>
<feature type="region of interest" description="Disordered" evidence="2">
    <location>
        <begin position="225"/>
        <end position="244"/>
    </location>
</feature>
<comment type="caution">
    <text evidence="3">The sequence shown here is derived from an EMBL/GenBank/DDBJ whole genome shotgun (WGS) entry which is preliminary data.</text>
</comment>
<dbReference type="AlphaFoldDB" id="A0A2S4VXF5"/>
<dbReference type="SUPFAM" id="SSF56815">
    <property type="entry name" value="Sec1/munc18-like (SM) proteins"/>
    <property type="match status" value="1"/>
</dbReference>
<evidence type="ECO:0000313" key="3">
    <source>
        <dbReference type="EMBL" id="POW14190.1"/>
    </source>
</evidence>
<feature type="region of interest" description="Disordered" evidence="2">
    <location>
        <begin position="142"/>
        <end position="193"/>
    </location>
</feature>
<sequence length="347" mass="37586">MEKFLEEYHEHRKLSTNVSEHVALLLQVSEFEQSLAAHKSHASDLENDGDIIASPLINKDNKIRLSLLYALRYQKFDGNNILSIIKLLKEYSTSEEDTKRIYILLNFSGVDRRQTDLFNNSTFFSRSKSVLKGLKGIETGYTQHNPPLTETIESSLKGKSKGSNFPFPDSSSDALISHQQEDLHRSSSNNNQNLPIRPIELMVFVVGGTTCEEARSVTLSDERLATGQGFSGPGPQPQPGAQVILGGTCVHNSKTDEVSGISGSQTRSDSQHTTQTERETSLGDGSGFNLQSGSLSVNVGSSDAGAIGSGALDNNSVTAGFEEFGDGAVDGVRNLFDRVRKGVVGGF</sequence>
<accession>A0A2S4VXF5</accession>
<reference evidence="4" key="2">
    <citation type="journal article" date="2018" name="BMC Genomics">
        <title>Genomic insights into host adaptation between the wheat stripe rust pathogen (Puccinia striiformis f. sp. tritici) and the barley stripe rust pathogen (Puccinia striiformis f. sp. hordei).</title>
        <authorList>
            <person name="Xia C."/>
            <person name="Wang M."/>
            <person name="Yin C."/>
            <person name="Cornejo O.E."/>
            <person name="Hulbert S.H."/>
            <person name="Chen X."/>
        </authorList>
    </citation>
    <scope>NUCLEOTIDE SEQUENCE [LARGE SCALE GENOMIC DNA]</scope>
    <source>
        <strain evidence="4">93TX-2</strain>
    </source>
</reference>
<gene>
    <name evidence="3" type="ORF">PSHT_07477</name>
</gene>
<reference evidence="4" key="3">
    <citation type="journal article" date="2018" name="Mol. Plant Microbe Interact.">
        <title>Genome sequence resources for the wheat stripe rust pathogen (Puccinia striiformis f. sp. tritici) and the barley stripe rust pathogen (Puccinia striiformis f. sp. hordei).</title>
        <authorList>
            <person name="Xia C."/>
            <person name="Wang M."/>
            <person name="Yin C."/>
            <person name="Cornejo O.E."/>
            <person name="Hulbert S.H."/>
            <person name="Chen X."/>
        </authorList>
    </citation>
    <scope>NUCLEOTIDE SEQUENCE [LARGE SCALE GENOMIC DNA]</scope>
    <source>
        <strain evidence="4">93TX-2</strain>
    </source>
</reference>
<name>A0A2S4VXF5_9BASI</name>